<keyword evidence="3" id="KW-0645">Protease</keyword>
<keyword evidence="3" id="KW-0378">Hydrolase</keyword>
<dbReference type="Pfam" id="PF02517">
    <property type="entry name" value="Rce1-like"/>
    <property type="match status" value="1"/>
</dbReference>
<dbReference type="EMBL" id="JACOFX010000012">
    <property type="protein sequence ID" value="MBC3909819.1"/>
    <property type="molecule type" value="Genomic_DNA"/>
</dbReference>
<feature type="domain" description="CAAX prenyl protease 2/Lysostaphin resistance protein A-like" evidence="2">
    <location>
        <begin position="23"/>
        <end position="117"/>
    </location>
</feature>
<name>A0ABR6ZDV7_9BURK</name>
<dbReference type="GO" id="GO:0006508">
    <property type="term" value="P:proteolysis"/>
    <property type="evidence" value="ECO:0007669"/>
    <property type="project" value="UniProtKB-KW"/>
</dbReference>
<protein>
    <submittedName>
        <fullName evidence="3">JDVT-CTERM system CAAX-type protease</fullName>
    </submittedName>
</protein>
<gene>
    <name evidence="3" type="ORF">H8L47_19825</name>
</gene>
<dbReference type="GO" id="GO:0008233">
    <property type="term" value="F:peptidase activity"/>
    <property type="evidence" value="ECO:0007669"/>
    <property type="project" value="UniProtKB-KW"/>
</dbReference>
<dbReference type="NCBIfam" id="NF033192">
    <property type="entry name" value="JDVT-CAAX"/>
    <property type="match status" value="1"/>
</dbReference>
<evidence type="ECO:0000313" key="3">
    <source>
        <dbReference type="EMBL" id="MBC3909819.1"/>
    </source>
</evidence>
<keyword evidence="1" id="KW-1133">Transmembrane helix</keyword>
<dbReference type="InterPro" id="IPR003675">
    <property type="entry name" value="Rce1/LyrA-like_dom"/>
</dbReference>
<organism evidence="3 4">
    <name type="scientific">Undibacterium umbellatum</name>
    <dbReference type="NCBI Taxonomy" id="2762300"/>
    <lineage>
        <taxon>Bacteria</taxon>
        <taxon>Pseudomonadati</taxon>
        <taxon>Pseudomonadota</taxon>
        <taxon>Betaproteobacteria</taxon>
        <taxon>Burkholderiales</taxon>
        <taxon>Oxalobacteraceae</taxon>
        <taxon>Undibacterium</taxon>
    </lineage>
</organism>
<keyword evidence="1" id="KW-0472">Membrane</keyword>
<comment type="caution">
    <text evidence="3">The sequence shown here is derived from an EMBL/GenBank/DDBJ whole genome shotgun (WGS) entry which is preliminary data.</text>
</comment>
<keyword evidence="4" id="KW-1185">Reference proteome</keyword>
<evidence type="ECO:0000256" key="1">
    <source>
        <dbReference type="SAM" id="Phobius"/>
    </source>
</evidence>
<keyword evidence="1" id="KW-0812">Transmembrane</keyword>
<sequence>MNLISPLFVQQAMCGNQLWSVDMATLLRLLLLAPVLEELVVRAGLQQYLIDRFYEPGSHTRLMPVLLSATAFSGLHLASGWAVVSAVFLPGLLLAVLYQATRDWRLCALTHAVFNGMALGVCMQ</sequence>
<evidence type="ECO:0000313" key="4">
    <source>
        <dbReference type="Proteomes" id="UP000646911"/>
    </source>
</evidence>
<dbReference type="Proteomes" id="UP000646911">
    <property type="component" value="Unassembled WGS sequence"/>
</dbReference>
<reference evidence="3 4" key="1">
    <citation type="submission" date="2020-08" db="EMBL/GenBank/DDBJ databases">
        <title>Novel species isolated from subtropical streams in China.</title>
        <authorList>
            <person name="Lu H."/>
        </authorList>
    </citation>
    <scope>NUCLEOTIDE SEQUENCE [LARGE SCALE GENOMIC DNA]</scope>
    <source>
        <strain evidence="3 4">NL8W</strain>
    </source>
</reference>
<feature type="transmembrane region" description="Helical" evidence="1">
    <location>
        <begin position="65"/>
        <end position="98"/>
    </location>
</feature>
<accession>A0ABR6ZDV7</accession>
<evidence type="ECO:0000259" key="2">
    <source>
        <dbReference type="Pfam" id="PF02517"/>
    </source>
</evidence>
<proteinExistence type="predicted"/>